<name>A0AC61R3T0_9FIRM</name>
<sequence length="810" mass="88512">MAKVNSLGNTSLRGFGGMASGIDRDAMIEAMTAGTTSKITTQRNKMQTLLWKQEAYQSVSGKIIDLDDKYFTYSSSKCLKSASLFARNQITAIGDEKYTRFVKASGTSSMIDNLSILGVKQLATTASRRSASNVGKLSTTLNSMDQEVNISNLKDTQLRFGVWTPLDGGKFNNTTTFTMPTSYKDESGTEHYIDYTTDDIEGLVDELNAALKNSDVMLGEDKIFDVMEFKYENGKINISTDGKKSTNYVMRSTSTALGALGYQVDAEADKEGISFNKFNDNVGNFADSYRKTYKADEYFTGKKVTFNYDGTSKDIELITQEEYDTLFKDSTLTGEERLAKMAENLQVRLDRAFGTGNVKAELTNVDGKDTLAFSTKNDASTVTITSFDANVKDALGIMYGASNKVNTYATLDKANLGISKDDMSNYTDANGNLDLVINGVKIEGLTAKSTVKDIISKINATPEAGVKASYVDSTGQLMLVSSETGAGRQIDVSGSELGKKLFMADPDNEDAGFVAGQDAEIAVSYGDGTVVNLTRSSNTFDLEGLKVSVTGKFGYDAAGNLDSSQAVTFNAQADVDGVTELVSKFFEEYNALVEEVNTQITSKPDKSYGPLTDEQKAEMTEAEIERWEKKAKQGLLFNDGTMRDLSGSLQSFLTDLMGSGISYDDLEEMGISVSSNYMDGGKIEFNETKFKQAMSTEPDKVAKVFTGEGTSSKGLAQSMQDRMTPYATRYGTRNGGSYGRLVEEAGSPKVPMSVMDNYIYREIESIQDMIATLQERLSSEEDRYIKQFTSMETMINKLNTQSGYLSQLQG</sequence>
<accession>A0AC61R3T0</accession>
<dbReference type="Proteomes" id="UP000307720">
    <property type="component" value="Unassembled WGS sequence"/>
</dbReference>
<organism evidence="1 2">
    <name type="scientific">Hominisplanchenecus murintestinalis</name>
    <dbReference type="NCBI Taxonomy" id="2941517"/>
    <lineage>
        <taxon>Bacteria</taxon>
        <taxon>Bacillati</taxon>
        <taxon>Bacillota</taxon>
        <taxon>Clostridia</taxon>
        <taxon>Lachnospirales</taxon>
        <taxon>Lachnospiraceae</taxon>
        <taxon>Hominisplanchenecus</taxon>
    </lineage>
</organism>
<proteinExistence type="predicted"/>
<evidence type="ECO:0000313" key="2">
    <source>
        <dbReference type="Proteomes" id="UP000307720"/>
    </source>
</evidence>
<protein>
    <submittedName>
        <fullName evidence="1">Uncharacterized protein</fullName>
    </submittedName>
</protein>
<comment type="caution">
    <text evidence="1">The sequence shown here is derived from an EMBL/GenBank/DDBJ whole genome shotgun (WGS) entry which is preliminary data.</text>
</comment>
<keyword evidence="2" id="KW-1185">Reference proteome</keyword>
<dbReference type="EMBL" id="SRZB01000002">
    <property type="protein sequence ID" value="TGY00419.1"/>
    <property type="molecule type" value="Genomic_DNA"/>
</dbReference>
<evidence type="ECO:0000313" key="1">
    <source>
        <dbReference type="EMBL" id="TGY00419.1"/>
    </source>
</evidence>
<reference evidence="1" key="1">
    <citation type="submission" date="2019-04" db="EMBL/GenBank/DDBJ databases">
        <title>Microbes associate with the intestines of laboratory mice.</title>
        <authorList>
            <person name="Navarre W."/>
            <person name="Wong E."/>
            <person name="Huang K."/>
            <person name="Tropini C."/>
            <person name="Ng K."/>
            <person name="Yu B."/>
        </authorList>
    </citation>
    <scope>NUCLEOTIDE SEQUENCE</scope>
    <source>
        <strain evidence="1">NM72_1-8</strain>
    </source>
</reference>
<gene>
    <name evidence="1" type="ORF">E5357_02655</name>
</gene>